<comment type="caution">
    <text evidence="1">The sequence shown here is derived from an EMBL/GenBank/DDBJ whole genome shotgun (WGS) entry which is preliminary data.</text>
</comment>
<keyword evidence="2" id="KW-1185">Reference proteome</keyword>
<accession>A0ACB0ZAR1</accession>
<organism evidence="1 2">
    <name type="scientific">Meloidogyne enterolobii</name>
    <name type="common">Root-knot nematode worm</name>
    <name type="synonym">Meloidogyne mayaguensis</name>
    <dbReference type="NCBI Taxonomy" id="390850"/>
    <lineage>
        <taxon>Eukaryota</taxon>
        <taxon>Metazoa</taxon>
        <taxon>Ecdysozoa</taxon>
        <taxon>Nematoda</taxon>
        <taxon>Chromadorea</taxon>
        <taxon>Rhabditida</taxon>
        <taxon>Tylenchina</taxon>
        <taxon>Tylenchomorpha</taxon>
        <taxon>Tylenchoidea</taxon>
        <taxon>Meloidogynidae</taxon>
        <taxon>Meloidogyninae</taxon>
        <taxon>Meloidogyne</taxon>
    </lineage>
</organism>
<name>A0ACB0ZAR1_MELEN</name>
<evidence type="ECO:0000313" key="1">
    <source>
        <dbReference type="EMBL" id="CAK5076029.1"/>
    </source>
</evidence>
<sequence length="68" mass="8126">MINFLDYLIDRKKRKIKLERNKIILLQPTVEFKFKNQKLKKIKSKITTAGTSFLKFPNIRGQEQFKLG</sequence>
<dbReference type="EMBL" id="CAVMJV010000029">
    <property type="protein sequence ID" value="CAK5076029.1"/>
    <property type="molecule type" value="Genomic_DNA"/>
</dbReference>
<protein>
    <submittedName>
        <fullName evidence="1">Uncharacterized protein</fullName>
    </submittedName>
</protein>
<reference evidence="1" key="1">
    <citation type="submission" date="2023-11" db="EMBL/GenBank/DDBJ databases">
        <authorList>
            <person name="Poullet M."/>
        </authorList>
    </citation>
    <scope>NUCLEOTIDE SEQUENCE</scope>
    <source>
        <strain evidence="1">E1834</strain>
    </source>
</reference>
<evidence type="ECO:0000313" key="2">
    <source>
        <dbReference type="Proteomes" id="UP001497535"/>
    </source>
</evidence>
<proteinExistence type="predicted"/>
<gene>
    <name evidence="1" type="ORF">MENTE1834_LOCUS22869</name>
</gene>
<dbReference type="Proteomes" id="UP001497535">
    <property type="component" value="Unassembled WGS sequence"/>
</dbReference>